<dbReference type="NCBIfam" id="NF033672">
    <property type="entry name" value="mbn_chaper_assoc"/>
    <property type="match status" value="1"/>
</dbReference>
<accession>A0A5H2Q605</accession>
<protein>
    <recommendedName>
        <fullName evidence="2">Copper uptake system-associated protein</fullName>
    </recommendedName>
</protein>
<evidence type="ECO:0000313" key="1">
    <source>
        <dbReference type="EMBL" id="AYB58637.1"/>
    </source>
</evidence>
<gene>
    <name evidence="1" type="ORF">C2L97_22200</name>
</gene>
<dbReference type="PROSITE" id="PS51257">
    <property type="entry name" value="PROKAR_LIPOPROTEIN"/>
    <property type="match status" value="1"/>
</dbReference>
<proteinExistence type="predicted"/>
<keyword evidence="1" id="KW-0614">Plasmid</keyword>
<evidence type="ECO:0008006" key="2">
    <source>
        <dbReference type="Google" id="ProtNLM"/>
    </source>
</evidence>
<dbReference type="EMBL" id="CP026093">
    <property type="protein sequence ID" value="AYB58637.1"/>
    <property type="molecule type" value="Genomic_DNA"/>
</dbReference>
<dbReference type="RefSeq" id="WP_014619462.1">
    <property type="nucleotide sequence ID" value="NZ_CP051295.1"/>
</dbReference>
<reference evidence="1" key="1">
    <citation type="submission" date="2018-01" db="EMBL/GenBank/DDBJ databases">
        <title>Complete Genome Sequence of three strains from Ralstonia solanacearum ecotype Moko sequevar IIA-53 from Brazil.</title>
        <authorList>
            <person name="Silva J.R."/>
            <person name="Albuquerque G.M.R."/>
            <person name="Pais A.K.L."/>
            <person name="Silva A.M.F."/>
            <person name="Boiteux M.E.N.F."/>
            <person name="Souza E.B."/>
            <person name="Mariano R.L.R."/>
        </authorList>
    </citation>
    <scope>NUCLEOTIDE SEQUENCE [LARGE SCALE GENOMIC DNA]</scope>
    <source>
        <strain evidence="1">SFC</strain>
        <plasmid evidence="1">unnamed</plasmid>
    </source>
</reference>
<organism evidence="1">
    <name type="scientific">Ralstonia solanacearum</name>
    <name type="common">Pseudomonas solanacearum</name>
    <dbReference type="NCBI Taxonomy" id="305"/>
    <lineage>
        <taxon>Bacteria</taxon>
        <taxon>Pseudomonadati</taxon>
        <taxon>Pseudomonadota</taxon>
        <taxon>Betaproteobacteria</taxon>
        <taxon>Burkholderiales</taxon>
        <taxon>Burkholderiaceae</taxon>
        <taxon>Ralstonia</taxon>
        <taxon>Ralstonia solanacearum species complex</taxon>
    </lineage>
</organism>
<name>A0A5H2Q605_RALSL</name>
<sequence>MRRMGVRRLATVSVPWLLAAACPTALAQADDAQARIRDLIAGTYDQPDRTVETALIVADGDYALADWIQGEKGGRALLRRTQGQWQILACGGDAFKGVKLLKDAGIPAGTASTLVARLNQAERSVDPARVKRFGLFGTADDPRLKAPHAHAQQ</sequence>
<dbReference type="AlphaFoldDB" id="A0A5H2Q605"/>
<geneLocation type="plasmid" evidence="1">
    <name>unnamed</name>
</geneLocation>